<dbReference type="Proteomes" id="UP000051841">
    <property type="component" value="Unassembled WGS sequence"/>
</dbReference>
<evidence type="ECO:0000256" key="2">
    <source>
        <dbReference type="ARBA" id="ARBA00005528"/>
    </source>
</evidence>
<dbReference type="GO" id="GO:0070475">
    <property type="term" value="P:rRNA base methylation"/>
    <property type="evidence" value="ECO:0007669"/>
    <property type="project" value="TreeGrafter"/>
</dbReference>
<evidence type="ECO:0000256" key="5">
    <source>
        <dbReference type="ARBA" id="ARBA00022490"/>
    </source>
</evidence>
<dbReference type="PATRIC" id="fig|1410657.5.peg.796"/>
<evidence type="ECO:0000256" key="12">
    <source>
        <dbReference type="PIRNR" id="PIRNR015601"/>
    </source>
</evidence>
<reference evidence="15 16" key="1">
    <citation type="journal article" date="2015" name="Genome Announc.">
        <title>Expanding the biotechnology potential of lactobacilli through comparative genomics of 213 strains and associated genera.</title>
        <authorList>
            <person name="Sun Z."/>
            <person name="Harris H.M."/>
            <person name="McCann A."/>
            <person name="Guo C."/>
            <person name="Argimon S."/>
            <person name="Zhang W."/>
            <person name="Yang X."/>
            <person name="Jeffery I.B."/>
            <person name="Cooney J.C."/>
            <person name="Kagawa T.F."/>
            <person name="Liu W."/>
            <person name="Song Y."/>
            <person name="Salvetti E."/>
            <person name="Wrobel A."/>
            <person name="Rasinkangas P."/>
            <person name="Parkhill J."/>
            <person name="Rea M.C."/>
            <person name="O'Sullivan O."/>
            <person name="Ritari J."/>
            <person name="Douillard F.P."/>
            <person name="Paul Ross R."/>
            <person name="Yang R."/>
            <person name="Briner A.E."/>
            <person name="Felis G.E."/>
            <person name="de Vos W.M."/>
            <person name="Barrangou R."/>
            <person name="Klaenhammer T.R."/>
            <person name="Caufield P.W."/>
            <person name="Cui Y."/>
            <person name="Zhang H."/>
            <person name="O'Toole P.W."/>
        </authorList>
    </citation>
    <scope>NUCLEOTIDE SEQUENCE [LARGE SCALE GENOMIC DNA]</scope>
    <source>
        <strain evidence="15 16">DSM 20405</strain>
    </source>
</reference>
<gene>
    <name evidence="15" type="ORF">IV49_GL000762</name>
</gene>
<name>A0A0R2HFS5_9FIRM</name>
<keyword evidence="16" id="KW-1185">Reference proteome</keyword>
<dbReference type="InterPro" id="IPR015947">
    <property type="entry name" value="PUA-like_sf"/>
</dbReference>
<dbReference type="SUPFAM" id="SSF88697">
    <property type="entry name" value="PUA domain-like"/>
    <property type="match status" value="1"/>
</dbReference>
<dbReference type="InterPro" id="IPR046887">
    <property type="entry name" value="RsmE_PUA-like"/>
</dbReference>
<dbReference type="InterPro" id="IPR006700">
    <property type="entry name" value="RsmE"/>
</dbReference>
<dbReference type="GO" id="GO:0005737">
    <property type="term" value="C:cytoplasm"/>
    <property type="evidence" value="ECO:0007669"/>
    <property type="project" value="UniProtKB-SubCell"/>
</dbReference>
<evidence type="ECO:0000313" key="16">
    <source>
        <dbReference type="Proteomes" id="UP000051841"/>
    </source>
</evidence>
<comment type="function">
    <text evidence="10 12">Specifically methylates the N3 position of the uracil ring of uridine 1498 (m3U1498) in 16S rRNA. Acts on the fully assembled 30S ribosomal subunit.</text>
</comment>
<keyword evidence="8 12" id="KW-0808">Transferase</keyword>
<feature type="domain" description="Ribosomal RNA small subunit methyltransferase E methyltransferase" evidence="13">
    <location>
        <begin position="73"/>
        <end position="238"/>
    </location>
</feature>
<evidence type="ECO:0000256" key="6">
    <source>
        <dbReference type="ARBA" id="ARBA00022552"/>
    </source>
</evidence>
<dbReference type="Gene3D" id="3.40.1280.10">
    <property type="match status" value="1"/>
</dbReference>
<dbReference type="Pfam" id="PF20260">
    <property type="entry name" value="PUA_4"/>
    <property type="match status" value="1"/>
</dbReference>
<evidence type="ECO:0000256" key="11">
    <source>
        <dbReference type="ARBA" id="ARBA00047944"/>
    </source>
</evidence>
<comment type="similarity">
    <text evidence="2 12">Belongs to the RNA methyltransferase RsmE family.</text>
</comment>
<dbReference type="CDD" id="cd18084">
    <property type="entry name" value="RsmE-like"/>
    <property type="match status" value="1"/>
</dbReference>
<evidence type="ECO:0000256" key="4">
    <source>
        <dbReference type="ARBA" id="ARBA00013673"/>
    </source>
</evidence>
<evidence type="ECO:0000256" key="1">
    <source>
        <dbReference type="ARBA" id="ARBA00004496"/>
    </source>
</evidence>
<protein>
    <recommendedName>
        <fullName evidence="4 12">Ribosomal RNA small subunit methyltransferase E</fullName>
        <ecNumber evidence="3 12">2.1.1.193</ecNumber>
    </recommendedName>
</protein>
<comment type="caution">
    <text evidence="15">The sequence shown here is derived from an EMBL/GenBank/DDBJ whole genome shotgun (WGS) entry which is preliminary data.</text>
</comment>
<dbReference type="InterPro" id="IPR029028">
    <property type="entry name" value="Alpha/beta_knot_MTases"/>
</dbReference>
<dbReference type="Pfam" id="PF04452">
    <property type="entry name" value="Methyltrans_RNA"/>
    <property type="match status" value="1"/>
</dbReference>
<dbReference type="Gene3D" id="2.40.240.20">
    <property type="entry name" value="Hypothetical PUA domain-like, domain 1"/>
    <property type="match status" value="1"/>
</dbReference>
<keyword evidence="5 12" id="KW-0963">Cytoplasm</keyword>
<dbReference type="InterPro" id="IPR029026">
    <property type="entry name" value="tRNA_m1G_MTases_N"/>
</dbReference>
<dbReference type="EC" id="2.1.1.193" evidence="3 12"/>
<dbReference type="PANTHER" id="PTHR30027:SF3">
    <property type="entry name" value="16S RRNA (URACIL(1498)-N(3))-METHYLTRANSFERASE"/>
    <property type="match status" value="1"/>
</dbReference>
<feature type="domain" description="Ribosomal RNA small subunit methyltransferase E PUA-like" evidence="14">
    <location>
        <begin position="26"/>
        <end position="65"/>
    </location>
</feature>
<dbReference type="AlphaFoldDB" id="A0A0R2HFS5"/>
<dbReference type="SUPFAM" id="SSF75217">
    <property type="entry name" value="alpha/beta knot"/>
    <property type="match status" value="1"/>
</dbReference>
<evidence type="ECO:0000256" key="7">
    <source>
        <dbReference type="ARBA" id="ARBA00022603"/>
    </source>
</evidence>
<evidence type="ECO:0000313" key="15">
    <source>
        <dbReference type="EMBL" id="KRN51294.1"/>
    </source>
</evidence>
<keyword evidence="9 12" id="KW-0949">S-adenosyl-L-methionine</keyword>
<dbReference type="EMBL" id="JQBL01000002">
    <property type="protein sequence ID" value="KRN51294.1"/>
    <property type="molecule type" value="Genomic_DNA"/>
</dbReference>
<evidence type="ECO:0000256" key="3">
    <source>
        <dbReference type="ARBA" id="ARBA00012328"/>
    </source>
</evidence>
<comment type="subcellular location">
    <subcellularLocation>
        <location evidence="1 12">Cytoplasm</location>
    </subcellularLocation>
</comment>
<proteinExistence type="inferred from homology"/>
<evidence type="ECO:0000256" key="10">
    <source>
        <dbReference type="ARBA" id="ARBA00025699"/>
    </source>
</evidence>
<dbReference type="PANTHER" id="PTHR30027">
    <property type="entry name" value="RIBOSOMAL RNA SMALL SUBUNIT METHYLTRANSFERASE E"/>
    <property type="match status" value="1"/>
</dbReference>
<accession>A0A0R2HFS5</accession>
<keyword evidence="6 12" id="KW-0698">rRNA processing</keyword>
<dbReference type="GO" id="GO:0070042">
    <property type="term" value="F:rRNA (uridine-N3-)-methyltransferase activity"/>
    <property type="evidence" value="ECO:0007669"/>
    <property type="project" value="TreeGrafter"/>
</dbReference>
<evidence type="ECO:0000259" key="14">
    <source>
        <dbReference type="Pfam" id="PF20260"/>
    </source>
</evidence>
<comment type="catalytic activity">
    <reaction evidence="11 12">
        <text>uridine(1498) in 16S rRNA + S-adenosyl-L-methionine = N(3)-methyluridine(1498) in 16S rRNA + S-adenosyl-L-homocysteine + H(+)</text>
        <dbReference type="Rhea" id="RHEA:42920"/>
        <dbReference type="Rhea" id="RHEA-COMP:10283"/>
        <dbReference type="Rhea" id="RHEA-COMP:10284"/>
        <dbReference type="ChEBI" id="CHEBI:15378"/>
        <dbReference type="ChEBI" id="CHEBI:57856"/>
        <dbReference type="ChEBI" id="CHEBI:59789"/>
        <dbReference type="ChEBI" id="CHEBI:65315"/>
        <dbReference type="ChEBI" id="CHEBI:74502"/>
        <dbReference type="EC" id="2.1.1.193"/>
    </reaction>
</comment>
<keyword evidence="7 12" id="KW-0489">Methyltransferase</keyword>
<dbReference type="NCBIfam" id="TIGR00046">
    <property type="entry name" value="RsmE family RNA methyltransferase"/>
    <property type="match status" value="1"/>
</dbReference>
<dbReference type="PIRSF" id="PIRSF015601">
    <property type="entry name" value="MTase_slr0722"/>
    <property type="match status" value="1"/>
</dbReference>
<evidence type="ECO:0000259" key="13">
    <source>
        <dbReference type="Pfam" id="PF04452"/>
    </source>
</evidence>
<organism evidence="15 16">
    <name type="scientific">Kandleria vitulina DSM 20405</name>
    <dbReference type="NCBI Taxonomy" id="1410657"/>
    <lineage>
        <taxon>Bacteria</taxon>
        <taxon>Bacillati</taxon>
        <taxon>Bacillota</taxon>
        <taxon>Erysipelotrichia</taxon>
        <taxon>Erysipelotrichales</taxon>
        <taxon>Coprobacillaceae</taxon>
        <taxon>Kandleria</taxon>
    </lineage>
</organism>
<evidence type="ECO:0000256" key="9">
    <source>
        <dbReference type="ARBA" id="ARBA00022691"/>
    </source>
</evidence>
<dbReference type="InterPro" id="IPR046886">
    <property type="entry name" value="RsmE_MTase_dom"/>
</dbReference>
<sequence>MAMQRYFISDESINNELIKADAVMHKHIAKVMRQKEGDRVICIDPHKHVYLCEIIDITEGLLKIVETLDDNHELDVDVTLVYGLPKGDKFEKVIQKATELGVTRIVPFLSRRSLIKVDEKKWEKKAVRYQRIIQEAAEQSYRLIVPELTGCIKMNQLSDYLSEVNLVAYEESAKEGEQSTFKQAMNRLTSSITIVVGPEGGFDEEEVEEMKKMGFEACGLGKRILRSETAPLYMLSVIGYERELNCEGRRED</sequence>
<evidence type="ECO:0000256" key="8">
    <source>
        <dbReference type="ARBA" id="ARBA00022679"/>
    </source>
</evidence>